<dbReference type="InterPro" id="IPR011990">
    <property type="entry name" value="TPR-like_helical_dom_sf"/>
</dbReference>
<dbReference type="InterPro" id="IPR006597">
    <property type="entry name" value="Sel1-like"/>
</dbReference>
<feature type="region of interest" description="Disordered" evidence="1">
    <location>
        <begin position="1"/>
        <end position="25"/>
    </location>
</feature>
<comment type="caution">
    <text evidence="2">The sequence shown here is derived from an EMBL/GenBank/DDBJ whole genome shotgun (WGS) entry which is preliminary data.</text>
</comment>
<evidence type="ECO:0000313" key="3">
    <source>
        <dbReference type="Proteomes" id="UP000789508"/>
    </source>
</evidence>
<dbReference type="SMART" id="SM00671">
    <property type="entry name" value="SEL1"/>
    <property type="match status" value="2"/>
</dbReference>
<dbReference type="SUPFAM" id="SSF81901">
    <property type="entry name" value="HCP-like"/>
    <property type="match status" value="1"/>
</dbReference>
<dbReference type="Proteomes" id="UP000789508">
    <property type="component" value="Unassembled WGS sequence"/>
</dbReference>
<evidence type="ECO:0000313" key="2">
    <source>
        <dbReference type="EMBL" id="CAG8473684.1"/>
    </source>
</evidence>
<feature type="compositionally biased region" description="Basic and acidic residues" evidence="1">
    <location>
        <begin position="9"/>
        <end position="25"/>
    </location>
</feature>
<dbReference type="AlphaFoldDB" id="A0A9N8Z4X0"/>
<gene>
    <name evidence="2" type="ORF">ALEPTO_LOCUS2137</name>
</gene>
<dbReference type="Gene3D" id="1.25.40.10">
    <property type="entry name" value="Tetratricopeptide repeat domain"/>
    <property type="match status" value="1"/>
</dbReference>
<name>A0A9N8Z4X0_9GLOM</name>
<proteinExistence type="predicted"/>
<evidence type="ECO:0000256" key="1">
    <source>
        <dbReference type="SAM" id="MobiDB-lite"/>
    </source>
</evidence>
<dbReference type="OrthoDB" id="2253126at2759"/>
<reference evidence="2" key="1">
    <citation type="submission" date="2021-06" db="EMBL/GenBank/DDBJ databases">
        <authorList>
            <person name="Kallberg Y."/>
            <person name="Tangrot J."/>
            <person name="Rosling A."/>
        </authorList>
    </citation>
    <scope>NUCLEOTIDE SEQUENCE</scope>
    <source>
        <strain evidence="2">FL130A</strain>
    </source>
</reference>
<accession>A0A9N8Z4X0</accession>
<protein>
    <submittedName>
        <fullName evidence="2">3158_t:CDS:1</fullName>
    </submittedName>
</protein>
<dbReference type="EMBL" id="CAJVPS010000287">
    <property type="protein sequence ID" value="CAG8473684.1"/>
    <property type="molecule type" value="Genomic_DNA"/>
</dbReference>
<organism evidence="2 3">
    <name type="scientific">Ambispora leptoticha</name>
    <dbReference type="NCBI Taxonomy" id="144679"/>
    <lineage>
        <taxon>Eukaryota</taxon>
        <taxon>Fungi</taxon>
        <taxon>Fungi incertae sedis</taxon>
        <taxon>Mucoromycota</taxon>
        <taxon>Glomeromycotina</taxon>
        <taxon>Glomeromycetes</taxon>
        <taxon>Archaeosporales</taxon>
        <taxon>Ambisporaceae</taxon>
        <taxon>Ambispora</taxon>
    </lineage>
</organism>
<sequence>MSTNINDIDIQKNHEENSDDNEKKRPDLLEQLYKKFISVIDPGEEDQHLLQCIREHQSTHKIFDLELFDALRTVVSSTPKYACMLALLYQYGVGTKQDNYRMYNYNKIAANNGDLFGMNQLGCARGGIVASQYNLARFYRYGVGFNRDLHEAIKWYRRSVMQGDEYCMIELDELLQKVYYI</sequence>
<keyword evidence="3" id="KW-1185">Reference proteome</keyword>
<dbReference type="Pfam" id="PF08238">
    <property type="entry name" value="Sel1"/>
    <property type="match status" value="2"/>
</dbReference>